<dbReference type="SUPFAM" id="SSF50494">
    <property type="entry name" value="Trypsin-like serine proteases"/>
    <property type="match status" value="1"/>
</dbReference>
<dbReference type="PANTHER" id="PTHR43019">
    <property type="entry name" value="SERINE ENDOPROTEASE DEGS"/>
    <property type="match status" value="1"/>
</dbReference>
<feature type="chain" id="PRO_5012213010" evidence="1">
    <location>
        <begin position="32"/>
        <end position="433"/>
    </location>
</feature>
<dbReference type="PANTHER" id="PTHR43019:SF23">
    <property type="entry name" value="PROTEASE DO-LIKE 5, CHLOROPLASTIC"/>
    <property type="match status" value="1"/>
</dbReference>
<dbReference type="InterPro" id="IPR009003">
    <property type="entry name" value="Peptidase_S1_PA"/>
</dbReference>
<keyword evidence="1" id="KW-0732">Signal</keyword>
<name>A0A1W1Y045_9NEIS</name>
<dbReference type="Pfam" id="PF13365">
    <property type="entry name" value="Trypsin_2"/>
    <property type="match status" value="1"/>
</dbReference>
<dbReference type="GO" id="GO:0004252">
    <property type="term" value="F:serine-type endopeptidase activity"/>
    <property type="evidence" value="ECO:0007669"/>
    <property type="project" value="InterPro"/>
</dbReference>
<gene>
    <name evidence="2" type="ORF">SAMN02745857_03638</name>
</gene>
<accession>A0A1W1Y045</accession>
<dbReference type="InterPro" id="IPR001940">
    <property type="entry name" value="Peptidase_S1C"/>
</dbReference>
<evidence type="ECO:0000313" key="3">
    <source>
        <dbReference type="Proteomes" id="UP000192761"/>
    </source>
</evidence>
<dbReference type="RefSeq" id="WP_176217010.1">
    <property type="nucleotide sequence ID" value="NZ_FWXD01000030.1"/>
</dbReference>
<dbReference type="PRINTS" id="PR00834">
    <property type="entry name" value="PROTEASES2C"/>
</dbReference>
<dbReference type="Proteomes" id="UP000192761">
    <property type="component" value="Unassembled WGS sequence"/>
</dbReference>
<dbReference type="GO" id="GO:0006508">
    <property type="term" value="P:proteolysis"/>
    <property type="evidence" value="ECO:0007669"/>
    <property type="project" value="InterPro"/>
</dbReference>
<dbReference type="AlphaFoldDB" id="A0A1W1Y045"/>
<dbReference type="EMBL" id="FWXD01000030">
    <property type="protein sequence ID" value="SMC29161.1"/>
    <property type="molecule type" value="Genomic_DNA"/>
</dbReference>
<feature type="signal peptide" evidence="1">
    <location>
        <begin position="1"/>
        <end position="31"/>
    </location>
</feature>
<dbReference type="Gene3D" id="2.40.10.120">
    <property type="match status" value="1"/>
</dbReference>
<dbReference type="STRING" id="1121001.SAMN02745857_03638"/>
<keyword evidence="3" id="KW-1185">Reference proteome</keyword>
<protein>
    <submittedName>
        <fullName evidence="2">Trypsin-like peptidase domain-containing protein</fullName>
    </submittedName>
</protein>
<sequence>MHLFRHFRYTAALLLTAAGLLLATLPSTALAAADAQQVFQRYKDAVLQIRIVDTRSGNRISLGTGFVVDAEGRMVSNFHVVSEYAYHPEWNRIEAVSSGGAVIPLKLLAFDVVHDLSLLQAGSRMPQALTLASEPPAKGTPLYAFGIPLDLELTIVQGLYNGLLEKKLREQVHFTGAINPGMSGGPAVDENGHVVGVNVATAGNGVGFLVPVKYVAALLQQRNTAALTQSAPMLTLMRNQLLAEQQRIMADLLARPIITGEVGNYRTPKDWSEHFKCWGGDVHAEDKLYTVVSISCDMQSDIFLSGKHRTGTLSYSRSFVQAKPGLNDWQFDRLYGTLFNQDPDMPDAGKDDVGNFSCRSGFVKQADGLPLKTLFCLRAYRKLTGLYDMVLQSATLDGKRSGLINRLVAGGVSYDDALRISKKYLEALTWNKR</sequence>
<reference evidence="2 3" key="1">
    <citation type="submission" date="2017-04" db="EMBL/GenBank/DDBJ databases">
        <authorList>
            <person name="Afonso C.L."/>
            <person name="Miller P.J."/>
            <person name="Scott M.A."/>
            <person name="Spackman E."/>
            <person name="Goraichik I."/>
            <person name="Dimitrov K.M."/>
            <person name="Suarez D.L."/>
            <person name="Swayne D.E."/>
        </authorList>
    </citation>
    <scope>NUCLEOTIDE SEQUENCE [LARGE SCALE GENOMIC DNA]</scope>
    <source>
        <strain evidence="2 3">DSM 23236</strain>
    </source>
</reference>
<evidence type="ECO:0000313" key="2">
    <source>
        <dbReference type="EMBL" id="SMC29161.1"/>
    </source>
</evidence>
<evidence type="ECO:0000256" key="1">
    <source>
        <dbReference type="SAM" id="SignalP"/>
    </source>
</evidence>
<proteinExistence type="predicted"/>
<organism evidence="2 3">
    <name type="scientific">Andreprevotia lacus DSM 23236</name>
    <dbReference type="NCBI Taxonomy" id="1121001"/>
    <lineage>
        <taxon>Bacteria</taxon>
        <taxon>Pseudomonadati</taxon>
        <taxon>Pseudomonadota</taxon>
        <taxon>Betaproteobacteria</taxon>
        <taxon>Neisseriales</taxon>
        <taxon>Chitinibacteraceae</taxon>
        <taxon>Andreprevotia</taxon>
    </lineage>
</organism>